<dbReference type="Proteomes" id="UP000284051">
    <property type="component" value="Unassembled WGS sequence"/>
</dbReference>
<evidence type="ECO:0000313" key="9">
    <source>
        <dbReference type="Proteomes" id="UP000283513"/>
    </source>
</evidence>
<evidence type="ECO:0000313" key="2">
    <source>
        <dbReference type="EMBL" id="MTR84378.1"/>
    </source>
</evidence>
<evidence type="ECO:0000313" key="13">
    <source>
        <dbReference type="Proteomes" id="UP000478483"/>
    </source>
</evidence>
<dbReference type="EMBL" id="WGGT01000014">
    <property type="protein sequence ID" value="MVQ46381.1"/>
    <property type="molecule type" value="Genomic_DNA"/>
</dbReference>
<sequence length="43" mass="4970">MTYAIDPAMSFCEVISFYEKYIDETKAAGKKPVSFLHFLTGRY</sequence>
<dbReference type="Proteomes" id="UP000283586">
    <property type="component" value="Unassembled WGS sequence"/>
</dbReference>
<dbReference type="EMBL" id="QSHO01000013">
    <property type="protein sequence ID" value="RHC15215.1"/>
    <property type="molecule type" value="Genomic_DNA"/>
</dbReference>
<dbReference type="EMBL" id="WNAJ01000004">
    <property type="protein sequence ID" value="MTR84378.1"/>
    <property type="molecule type" value="Genomic_DNA"/>
</dbReference>
<reference evidence="9 10" key="2">
    <citation type="submission" date="2018-08" db="EMBL/GenBank/DDBJ databases">
        <title>A genome reference for cultivated species of the human gut microbiota.</title>
        <authorList>
            <person name="Zou Y."/>
            <person name="Xue W."/>
            <person name="Luo G."/>
        </authorList>
    </citation>
    <scope>NUCLEOTIDE SEQUENCE [LARGE SCALE GENOMIC DNA]</scope>
    <source>
        <strain evidence="7 10">AF31-21AC</strain>
        <strain evidence="6 11">AM22-21LB</strain>
        <strain evidence="5 9">AM37-1AC</strain>
        <strain evidence="4 12">AM43-11</strain>
    </source>
</reference>
<dbReference type="Proteomes" id="UP000479531">
    <property type="component" value="Unassembled WGS sequence"/>
</dbReference>
<dbReference type="AlphaFoldDB" id="A0A173VU95"/>
<accession>A0A173VU95</accession>
<evidence type="ECO:0000313" key="5">
    <source>
        <dbReference type="EMBL" id="RHC15215.1"/>
    </source>
</evidence>
<gene>
    <name evidence="6" type="ORF">DW264_10650</name>
    <name evidence="5" type="ORF">DW856_14345</name>
    <name evidence="4" type="ORF">DW927_15230</name>
    <name evidence="7" type="ORF">DWZ31_08200</name>
    <name evidence="1" type="ORF">ERS852572_03385</name>
    <name evidence="3" type="ORF">GCK47_11885</name>
    <name evidence="2" type="ORF">GMD50_04755</name>
</gene>
<evidence type="ECO:0000313" key="6">
    <source>
        <dbReference type="EMBL" id="RHG27931.1"/>
    </source>
</evidence>
<dbReference type="EMBL" id="QSFP01000021">
    <property type="protein sequence ID" value="RHA65236.1"/>
    <property type="molecule type" value="Genomic_DNA"/>
</dbReference>
<protein>
    <submittedName>
        <fullName evidence="2">Thioredoxin</fullName>
    </submittedName>
</protein>
<dbReference type="EMBL" id="QRID01000009">
    <property type="protein sequence ID" value="RHG27931.1"/>
    <property type="molecule type" value="Genomic_DNA"/>
</dbReference>
<organism evidence="1 8">
    <name type="scientific">Roseburia intestinalis</name>
    <dbReference type="NCBI Taxonomy" id="166486"/>
    <lineage>
        <taxon>Bacteria</taxon>
        <taxon>Bacillati</taxon>
        <taxon>Bacillota</taxon>
        <taxon>Clostridia</taxon>
        <taxon>Lachnospirales</taxon>
        <taxon>Lachnospiraceae</taxon>
        <taxon>Roseburia</taxon>
    </lineage>
</organism>
<dbReference type="OrthoDB" id="2055693at2"/>
<evidence type="ECO:0000313" key="11">
    <source>
        <dbReference type="Proteomes" id="UP000284051"/>
    </source>
</evidence>
<dbReference type="Proteomes" id="UP000283513">
    <property type="component" value="Unassembled WGS sequence"/>
</dbReference>
<dbReference type="Proteomes" id="UP000095350">
    <property type="component" value="Unassembled WGS sequence"/>
</dbReference>
<evidence type="ECO:0000313" key="1">
    <source>
        <dbReference type="EMBL" id="CUN29685.1"/>
    </source>
</evidence>
<evidence type="ECO:0000313" key="7">
    <source>
        <dbReference type="EMBL" id="RHN08874.1"/>
    </source>
</evidence>
<reference evidence="2 13" key="3">
    <citation type="journal article" date="2019" name="Nat. Med.">
        <title>A library of human gut bacterial isolates paired with longitudinal multiomics data enables mechanistic microbiome research.</title>
        <authorList>
            <person name="Poyet M."/>
            <person name="Groussin M."/>
            <person name="Gibbons S.M."/>
            <person name="Avila-Pacheco J."/>
            <person name="Jiang X."/>
            <person name="Kearney S.M."/>
            <person name="Perrotta A.R."/>
            <person name="Berdy B."/>
            <person name="Zhao S."/>
            <person name="Lieberman T.D."/>
            <person name="Swanson P.K."/>
            <person name="Smith M."/>
            <person name="Roesemann S."/>
            <person name="Alexander J.E."/>
            <person name="Rich S.A."/>
            <person name="Livny J."/>
            <person name="Vlamakis H."/>
            <person name="Clish C."/>
            <person name="Bullock K."/>
            <person name="Deik A."/>
            <person name="Scott J."/>
            <person name="Pierce K.A."/>
            <person name="Xavier R.J."/>
            <person name="Alm E.J."/>
        </authorList>
    </citation>
    <scope>NUCLEOTIDE SEQUENCE [LARGE SCALE GENOMIC DNA]</scope>
    <source>
        <strain evidence="2 13">BIOML-A1</strain>
    </source>
</reference>
<evidence type="ECO:0000313" key="3">
    <source>
        <dbReference type="EMBL" id="MVQ46381.1"/>
    </source>
</evidence>
<evidence type="ECO:0000313" key="8">
    <source>
        <dbReference type="Proteomes" id="UP000095350"/>
    </source>
</evidence>
<proteinExistence type="predicted"/>
<dbReference type="EMBL" id="CYXZ01000034">
    <property type="protein sequence ID" value="CUN29685.1"/>
    <property type="molecule type" value="Genomic_DNA"/>
</dbReference>
<dbReference type="PaxDb" id="166486-ERS852572_03385"/>
<evidence type="ECO:0000313" key="14">
    <source>
        <dbReference type="Proteomes" id="UP000479531"/>
    </source>
</evidence>
<reference evidence="1 8" key="1">
    <citation type="submission" date="2015-09" db="EMBL/GenBank/DDBJ databases">
        <authorList>
            <consortium name="Pathogen Informatics"/>
        </authorList>
    </citation>
    <scope>NUCLEOTIDE SEQUENCE [LARGE SCALE GENOMIC DNA]</scope>
    <source>
        <strain evidence="1 8">2789STDY5834960</strain>
    </source>
</reference>
<dbReference type="GeneID" id="61432656"/>
<dbReference type="Proteomes" id="UP000284465">
    <property type="component" value="Unassembled WGS sequence"/>
</dbReference>
<evidence type="ECO:0000313" key="4">
    <source>
        <dbReference type="EMBL" id="RHA65236.1"/>
    </source>
</evidence>
<dbReference type="Proteomes" id="UP000478483">
    <property type="component" value="Unassembled WGS sequence"/>
</dbReference>
<reference evidence="3 14" key="4">
    <citation type="submission" date="2019-10" db="EMBL/GenBank/DDBJ databases">
        <title>Roseburia spp. ameliorate alcoholic fatty liver via restoration of gut barrier function.</title>
        <authorList>
            <person name="Seo B."/>
            <person name="Ko G."/>
        </authorList>
    </citation>
    <scope>NUCLEOTIDE SEQUENCE [LARGE SCALE GENOMIC DNA]</scope>
    <source>
        <strain evidence="3 14">SNUG30017</strain>
    </source>
</reference>
<dbReference type="EMBL" id="QRQN01000008">
    <property type="protein sequence ID" value="RHN08874.1"/>
    <property type="molecule type" value="Genomic_DNA"/>
</dbReference>
<name>A0A173VU95_9FIRM</name>
<evidence type="ECO:0000313" key="12">
    <source>
        <dbReference type="Proteomes" id="UP000284465"/>
    </source>
</evidence>
<dbReference type="RefSeq" id="WP_006859171.1">
    <property type="nucleotide sequence ID" value="NZ_CABIYH010000034.1"/>
</dbReference>
<evidence type="ECO:0000313" key="10">
    <source>
        <dbReference type="Proteomes" id="UP000283586"/>
    </source>
</evidence>